<evidence type="ECO:0000256" key="3">
    <source>
        <dbReference type="ARBA" id="ARBA00022452"/>
    </source>
</evidence>
<protein>
    <submittedName>
        <fullName evidence="9">Long-chain fatty acid transport protein</fullName>
    </submittedName>
</protein>
<organism evidence="9 10">
    <name type="scientific">Pseudomonas citronellolis</name>
    <dbReference type="NCBI Taxonomy" id="53408"/>
    <lineage>
        <taxon>Bacteria</taxon>
        <taxon>Pseudomonadati</taxon>
        <taxon>Pseudomonadota</taxon>
        <taxon>Gammaproteobacteria</taxon>
        <taxon>Pseudomonadales</taxon>
        <taxon>Pseudomonadaceae</taxon>
        <taxon>Pseudomonas</taxon>
    </lineage>
</organism>
<dbReference type="SUPFAM" id="SSF56935">
    <property type="entry name" value="Porins"/>
    <property type="match status" value="1"/>
</dbReference>
<evidence type="ECO:0000256" key="1">
    <source>
        <dbReference type="ARBA" id="ARBA00004571"/>
    </source>
</evidence>
<dbReference type="InterPro" id="IPR005017">
    <property type="entry name" value="OMPP1/FadL/TodX"/>
</dbReference>
<keyword evidence="5 8" id="KW-0732">Signal</keyword>
<dbReference type="GO" id="GO:0009279">
    <property type="term" value="C:cell outer membrane"/>
    <property type="evidence" value="ECO:0007669"/>
    <property type="project" value="UniProtKB-SubCell"/>
</dbReference>
<dbReference type="AlphaFoldDB" id="A0A1A9KG88"/>
<feature type="chain" id="PRO_5008391735" evidence="8">
    <location>
        <begin position="24"/>
        <end position="451"/>
    </location>
</feature>
<comment type="similarity">
    <text evidence="2">Belongs to the OmpP1/FadL family.</text>
</comment>
<accession>A0A1A9KG88</accession>
<sequence>MKTTWLKTTLALTISAASAQALANGIAINEQSASGAGTAYAGRASSALDASTIYGNPAGLTKLKRTEVSGGLAIVDAKDDISQAHGGSPGTNKGDSVPLASVPFGYFSTPLNDDLAVGLGIYVPYGIINDYEKSFAGRSLGSYSKVQVITVQPTIAYKINDRVSVGFGPTFNRIDGKLQNYLNTGILPPQQGGNGQDTRISIKGDDTALGYNLGVMVDLTEDTTWGLTYHSKVKYHLGGHTSISGAPNTSLSAITGLPIPGTLAQAVNGKYDAKLDITLPESVDTSITHKLDDKWTLYGGAVWTRWSRMESIEVRNSGMNSVANSMFGTIGEDLSWKDTWSASVGASYQLNPEWVLRAGYAYDPSPTDNEHRNVRIPVGDRQILTLGAGWSPTPDLTVDVAYAYLWENTAGVNQEGKSLPTAAGSVPIQPAYSAKYDNSANGLTAQVTYRF</sequence>
<feature type="signal peptide" evidence="8">
    <location>
        <begin position="1"/>
        <end position="23"/>
    </location>
</feature>
<proteinExistence type="inferred from homology"/>
<dbReference type="Gene3D" id="2.40.160.60">
    <property type="entry name" value="Outer membrane protein transport protein (OMPP1/FadL/TodX)"/>
    <property type="match status" value="1"/>
</dbReference>
<keyword evidence="4" id="KW-0812">Transmembrane</keyword>
<dbReference type="Proteomes" id="UP000077748">
    <property type="component" value="Chromosome"/>
</dbReference>
<keyword evidence="6" id="KW-0472">Membrane</keyword>
<name>A0A1A9KG88_9PSED</name>
<dbReference type="PANTHER" id="PTHR35093">
    <property type="entry name" value="OUTER MEMBRANE PROTEIN NMB0088-RELATED"/>
    <property type="match status" value="1"/>
</dbReference>
<dbReference type="GO" id="GO:0015483">
    <property type="term" value="F:long-chain fatty acid transporting porin activity"/>
    <property type="evidence" value="ECO:0007669"/>
    <property type="project" value="TreeGrafter"/>
</dbReference>
<dbReference type="Pfam" id="PF03349">
    <property type="entry name" value="Toluene_X"/>
    <property type="match status" value="1"/>
</dbReference>
<evidence type="ECO:0000256" key="6">
    <source>
        <dbReference type="ARBA" id="ARBA00023136"/>
    </source>
</evidence>
<comment type="subcellular location">
    <subcellularLocation>
        <location evidence="1">Cell outer membrane</location>
        <topology evidence="1">Multi-pass membrane protein</topology>
    </subcellularLocation>
</comment>
<evidence type="ECO:0000256" key="7">
    <source>
        <dbReference type="ARBA" id="ARBA00023237"/>
    </source>
</evidence>
<evidence type="ECO:0000313" key="10">
    <source>
        <dbReference type="Proteomes" id="UP000077748"/>
    </source>
</evidence>
<dbReference type="PANTHER" id="PTHR35093:SF8">
    <property type="entry name" value="OUTER MEMBRANE PROTEIN NMB0088-RELATED"/>
    <property type="match status" value="1"/>
</dbReference>
<evidence type="ECO:0000256" key="4">
    <source>
        <dbReference type="ARBA" id="ARBA00022692"/>
    </source>
</evidence>
<evidence type="ECO:0000313" key="9">
    <source>
        <dbReference type="EMBL" id="ANI16535.1"/>
    </source>
</evidence>
<keyword evidence="7" id="KW-0998">Cell outer membrane</keyword>
<reference evidence="9 10" key="1">
    <citation type="submission" date="2016-05" db="EMBL/GenBank/DDBJ databases">
        <title>Genome Sequence of Pseudomonas citronellolis Strain SJTE-3, an Estrogens and Persistent Organic Pollutants degradation strain.</title>
        <authorList>
            <person name="Liang R."/>
        </authorList>
    </citation>
    <scope>NUCLEOTIDE SEQUENCE [LARGE SCALE GENOMIC DNA]</scope>
    <source>
        <strain evidence="9 10">SJTE-3</strain>
    </source>
</reference>
<evidence type="ECO:0000256" key="2">
    <source>
        <dbReference type="ARBA" id="ARBA00008163"/>
    </source>
</evidence>
<gene>
    <name evidence="9" type="ORF">A9C11_22310</name>
</gene>
<evidence type="ECO:0000256" key="5">
    <source>
        <dbReference type="ARBA" id="ARBA00022729"/>
    </source>
</evidence>
<keyword evidence="3" id="KW-1134">Transmembrane beta strand</keyword>
<dbReference type="RefSeq" id="WP_064583886.1">
    <property type="nucleotide sequence ID" value="NZ_CP015878.1"/>
</dbReference>
<dbReference type="EMBL" id="CP015878">
    <property type="protein sequence ID" value="ANI16535.1"/>
    <property type="molecule type" value="Genomic_DNA"/>
</dbReference>
<evidence type="ECO:0000256" key="8">
    <source>
        <dbReference type="SAM" id="SignalP"/>
    </source>
</evidence>